<dbReference type="RefSeq" id="WP_137272982.1">
    <property type="nucleotide sequence ID" value="NZ_QGAL01000004.1"/>
</dbReference>
<evidence type="ECO:0008006" key="3">
    <source>
        <dbReference type="Google" id="ProtNLM"/>
    </source>
</evidence>
<comment type="caution">
    <text evidence="1">The sequence shown here is derived from an EMBL/GenBank/DDBJ whole genome shotgun (WGS) entry which is preliminary data.</text>
</comment>
<dbReference type="EMBL" id="QGAL01000004">
    <property type="protein sequence ID" value="TKK17867.1"/>
    <property type="molecule type" value="Genomic_DNA"/>
</dbReference>
<protein>
    <recommendedName>
        <fullName evidence="3">DUF937 domain-containing protein</fullName>
    </recommendedName>
</protein>
<dbReference type="AlphaFoldDB" id="A0AB38P371"/>
<proteinExistence type="predicted"/>
<evidence type="ECO:0000313" key="1">
    <source>
        <dbReference type="EMBL" id="TKK17867.1"/>
    </source>
</evidence>
<dbReference type="Proteomes" id="UP000306327">
    <property type="component" value="Unassembled WGS sequence"/>
</dbReference>
<dbReference type="Gene3D" id="1.10.10.690">
    <property type="entry name" value="YidB-like"/>
    <property type="match status" value="1"/>
</dbReference>
<evidence type="ECO:0000313" key="2">
    <source>
        <dbReference type="Proteomes" id="UP000306327"/>
    </source>
</evidence>
<sequence length="107" mass="11415">MSWIEAQWGIPGVIEKFRDSGLGDVVASWISKGNNLPVSVNQIIAVFGTPALQTLADKTGIDLQGVSSLVATLLPGIVDHFSPEGEEQTKTDLLTAGMNLLKSKFFS</sequence>
<dbReference type="InterPro" id="IPR027405">
    <property type="entry name" value="YidB-like"/>
</dbReference>
<accession>A0AB38P371</accession>
<gene>
    <name evidence="1" type="ORF">EcCFBP13530_16155</name>
</gene>
<reference evidence="1 2" key="1">
    <citation type="journal article" date="2019" name="Sci. Rep.">
        <title>Differences in resource use lead to coexistence of seed-transmitted microbial populations.</title>
        <authorList>
            <person name="Torres-Cortes G."/>
            <person name="Garcia B.J."/>
            <person name="Compant S."/>
            <person name="Rezki S."/>
            <person name="Jones P."/>
            <person name="Preveaux A."/>
            <person name="Briand M."/>
            <person name="Roulet A."/>
            <person name="Bouchez O."/>
            <person name="Jacobson D."/>
            <person name="Barret M."/>
        </authorList>
    </citation>
    <scope>NUCLEOTIDE SEQUENCE [LARGE SCALE GENOMIC DNA]</scope>
    <source>
        <strain evidence="1 2">CFBP13530</strain>
    </source>
</reference>
<dbReference type="SUPFAM" id="SSF140804">
    <property type="entry name" value="YidB-like"/>
    <property type="match status" value="1"/>
</dbReference>
<organism evidence="1 2">
    <name type="scientific">Enterobacter cancerogenus</name>
    <dbReference type="NCBI Taxonomy" id="69218"/>
    <lineage>
        <taxon>Bacteria</taxon>
        <taxon>Pseudomonadati</taxon>
        <taxon>Pseudomonadota</taxon>
        <taxon>Gammaproteobacteria</taxon>
        <taxon>Enterobacterales</taxon>
        <taxon>Enterobacteriaceae</taxon>
        <taxon>Enterobacter</taxon>
        <taxon>Enterobacter cloacae complex</taxon>
    </lineage>
</organism>
<dbReference type="InterPro" id="IPR045372">
    <property type="entry name" value="YidB"/>
</dbReference>
<name>A0AB38P371_9ENTR</name>
<dbReference type="Pfam" id="PF20159">
    <property type="entry name" value="YidB"/>
    <property type="match status" value="1"/>
</dbReference>